<evidence type="ECO:0000259" key="1">
    <source>
        <dbReference type="Pfam" id="PF02776"/>
    </source>
</evidence>
<dbReference type="EC" id="1.2.3.3" evidence="2"/>
<dbReference type="InterPro" id="IPR047211">
    <property type="entry name" value="POXB-like"/>
</dbReference>
<evidence type="ECO:0000313" key="3">
    <source>
        <dbReference type="Proteomes" id="UP000255236"/>
    </source>
</evidence>
<comment type="caution">
    <text evidence="2">The sequence shown here is derived from an EMBL/GenBank/DDBJ whole genome shotgun (WGS) entry which is preliminary data.</text>
</comment>
<evidence type="ECO:0000313" key="2">
    <source>
        <dbReference type="EMBL" id="SUN79560.1"/>
    </source>
</evidence>
<accession>A0A380L0J9</accession>
<feature type="domain" description="Thiamine pyrophosphate enzyme N-terminal TPP-binding" evidence="1">
    <location>
        <begin position="11"/>
        <end position="119"/>
    </location>
</feature>
<dbReference type="Gene3D" id="3.40.50.970">
    <property type="match status" value="1"/>
</dbReference>
<sequence>MSDVKTVPAAVAMLRVLEAWGVENVYGYPGGSVNSTMNALDLEKENIRFVQVRHEQVGALVAAAHAKLTGKIGVTLGSAGSGAINLLNGLYDAREDHAPVLALVGQVPSTNMNYDYFQEFS</sequence>
<name>A0A380L0J9_9STRE</name>
<dbReference type="InterPro" id="IPR029061">
    <property type="entry name" value="THDP-binding"/>
</dbReference>
<keyword evidence="2" id="KW-0560">Oxidoreductase</keyword>
<dbReference type="EMBL" id="UHFT01000001">
    <property type="protein sequence ID" value="SUN79560.1"/>
    <property type="molecule type" value="Genomic_DNA"/>
</dbReference>
<reference evidence="2" key="1">
    <citation type="submission" date="2018-06" db="EMBL/GenBank/DDBJ databases">
        <authorList>
            <consortium name="Pathogen Informatics"/>
            <person name="Doyle S."/>
        </authorList>
    </citation>
    <scope>NUCLEOTIDE SEQUENCE [LARGE SCALE GENOMIC DNA]</scope>
    <source>
        <strain evidence="2">NCTC11063</strain>
    </source>
</reference>
<dbReference type="Proteomes" id="UP000255236">
    <property type="component" value="Unassembled WGS sequence"/>
</dbReference>
<dbReference type="AlphaFoldDB" id="A0A380L0J9"/>
<dbReference type="GO" id="GO:0047112">
    <property type="term" value="F:pyruvate oxidase activity"/>
    <property type="evidence" value="ECO:0007669"/>
    <property type="project" value="UniProtKB-EC"/>
</dbReference>
<gene>
    <name evidence="2" type="primary">pox1_1</name>
    <name evidence="2" type="ORF">NCTC11063_00262</name>
</gene>
<dbReference type="SUPFAM" id="SSF52518">
    <property type="entry name" value="Thiamin diphosphate-binding fold (THDP-binding)"/>
    <property type="match status" value="1"/>
</dbReference>
<keyword evidence="3" id="KW-1185">Reference proteome</keyword>
<dbReference type="Pfam" id="PF02776">
    <property type="entry name" value="TPP_enzyme_N"/>
    <property type="match status" value="1"/>
</dbReference>
<dbReference type="InterPro" id="IPR012001">
    <property type="entry name" value="Thiamin_PyroP_enz_TPP-bd_dom"/>
</dbReference>
<dbReference type="PANTHER" id="PTHR42981:SF2">
    <property type="entry name" value="PYRUVATE DEHYDROGENASE [UBIQUINONE]"/>
    <property type="match status" value="1"/>
</dbReference>
<organism evidence="2 3">
    <name type="scientific">Streptococcus milleri</name>
    <dbReference type="NCBI Taxonomy" id="33040"/>
    <lineage>
        <taxon>Bacteria</taxon>
        <taxon>Bacillati</taxon>
        <taxon>Bacillota</taxon>
        <taxon>Bacilli</taxon>
        <taxon>Lactobacillales</taxon>
        <taxon>Streptococcaceae</taxon>
        <taxon>Streptococcus</taxon>
    </lineage>
</organism>
<keyword evidence="2" id="KW-0670">Pyruvate</keyword>
<dbReference type="PANTHER" id="PTHR42981">
    <property type="entry name" value="PYRUVATE DEHYDROGENASE [UBIQUINONE]"/>
    <property type="match status" value="1"/>
</dbReference>
<proteinExistence type="predicted"/>
<dbReference type="GO" id="GO:0030976">
    <property type="term" value="F:thiamine pyrophosphate binding"/>
    <property type="evidence" value="ECO:0007669"/>
    <property type="project" value="InterPro"/>
</dbReference>
<protein>
    <submittedName>
        <fullName evidence="2">Pyruvate oxidase</fullName>
        <ecNumber evidence="2">1.2.3.3</ecNumber>
    </submittedName>
</protein>